<proteinExistence type="predicted"/>
<dbReference type="Proteomes" id="UP000306753">
    <property type="component" value="Unassembled WGS sequence"/>
</dbReference>
<name>A0A5R9QGA2_9GAMM</name>
<dbReference type="GO" id="GO:0005829">
    <property type="term" value="C:cytosol"/>
    <property type="evidence" value="ECO:0007669"/>
    <property type="project" value="UniProtKB-ARBA"/>
</dbReference>
<dbReference type="GO" id="GO:0003730">
    <property type="term" value="F:mRNA 3'-UTR binding"/>
    <property type="evidence" value="ECO:0007669"/>
    <property type="project" value="TreeGrafter"/>
</dbReference>
<accession>A0A5R9QGA2</accession>
<feature type="domain" description="CSD" evidence="5">
    <location>
        <begin position="2"/>
        <end position="66"/>
    </location>
</feature>
<feature type="transmembrane region" description="Helical" evidence="4">
    <location>
        <begin position="203"/>
        <end position="221"/>
    </location>
</feature>
<dbReference type="PANTHER" id="PTHR12962">
    <property type="entry name" value="CALCIUM-REGULATED HEAT STABLE PROTEIN CRHSP-24-RELATED"/>
    <property type="match status" value="1"/>
</dbReference>
<keyword evidence="4" id="KW-0812">Transmembrane</keyword>
<dbReference type="InterPro" id="IPR002059">
    <property type="entry name" value="CSP_DNA-bd"/>
</dbReference>
<dbReference type="InterPro" id="IPR011129">
    <property type="entry name" value="CSD"/>
</dbReference>
<dbReference type="InterPro" id="IPR019844">
    <property type="entry name" value="CSD_CS"/>
</dbReference>
<dbReference type="InterPro" id="IPR012340">
    <property type="entry name" value="NA-bd_OB-fold"/>
</dbReference>
<evidence type="ECO:0000256" key="1">
    <source>
        <dbReference type="ARBA" id="ARBA00022553"/>
    </source>
</evidence>
<dbReference type="PROSITE" id="PS51857">
    <property type="entry name" value="CSD_2"/>
    <property type="match status" value="1"/>
</dbReference>
<dbReference type="Gene3D" id="2.40.50.140">
    <property type="entry name" value="Nucleic acid-binding proteins"/>
    <property type="match status" value="1"/>
</dbReference>
<organism evidence="6 7">
    <name type="scientific">Stutzerimonas nosocomialis</name>
    <dbReference type="NCBI Taxonomy" id="1056496"/>
    <lineage>
        <taxon>Bacteria</taxon>
        <taxon>Pseudomonadati</taxon>
        <taxon>Pseudomonadota</taxon>
        <taxon>Gammaproteobacteria</taxon>
        <taxon>Pseudomonadales</taxon>
        <taxon>Pseudomonadaceae</taxon>
        <taxon>Stutzerimonas</taxon>
    </lineage>
</organism>
<protein>
    <submittedName>
        <fullName evidence="6">DUF1294 domain-containing protein</fullName>
    </submittedName>
</protein>
<keyword evidence="7" id="KW-1185">Reference proteome</keyword>
<keyword evidence="1" id="KW-0597">Phosphoprotein</keyword>
<dbReference type="Pfam" id="PF06961">
    <property type="entry name" value="DUF1294"/>
    <property type="match status" value="1"/>
</dbReference>
<dbReference type="AlphaFoldDB" id="A0A5R9QGA2"/>
<dbReference type="SUPFAM" id="SSF50249">
    <property type="entry name" value="Nucleic acid-binding proteins"/>
    <property type="match status" value="1"/>
</dbReference>
<dbReference type="CDD" id="cd04458">
    <property type="entry name" value="CSP_CDS"/>
    <property type="match status" value="1"/>
</dbReference>
<comment type="subcellular location">
    <subcellularLocation>
        <location evidence="2">Cytoplasm</location>
    </subcellularLocation>
</comment>
<dbReference type="InterPro" id="IPR052069">
    <property type="entry name" value="Ca-reg_mRNA-binding_domain"/>
</dbReference>
<evidence type="ECO:0000313" key="6">
    <source>
        <dbReference type="EMBL" id="TLX64229.1"/>
    </source>
</evidence>
<dbReference type="Pfam" id="PF00313">
    <property type="entry name" value="CSD"/>
    <property type="match status" value="1"/>
</dbReference>
<sequence>MEQRGTLKSWNEQKGFGFIRPQGGGAEVFVHASSVRGDRRPVAGDRVLFVGGRDEQGRPRAEWMRLEAGLAPDQPAAGRTSRPARSNASPPKGQAPRRAARAAGIRHLPAKLVVFALLCALPLWGGLQPLLAGRMPVVLMIYGAASLVTFLLYWRDKHSAMKDRWRTPESRLHLFELVGGWPGALVAQQLLRHKTRKLGFQLPFWFIVLMHQAFWIDLLLLRGTLGAERLRPLLGL</sequence>
<evidence type="ECO:0000259" key="5">
    <source>
        <dbReference type="PROSITE" id="PS51857"/>
    </source>
</evidence>
<gene>
    <name evidence="6" type="ORF">DN820_06060</name>
</gene>
<dbReference type="RefSeq" id="WP_138411191.1">
    <property type="nucleotide sequence ID" value="NZ_QLAG01000006.1"/>
</dbReference>
<dbReference type="SMART" id="SM00357">
    <property type="entry name" value="CSP"/>
    <property type="match status" value="1"/>
</dbReference>
<dbReference type="PROSITE" id="PS00352">
    <property type="entry name" value="CSD_1"/>
    <property type="match status" value="1"/>
</dbReference>
<feature type="transmembrane region" description="Helical" evidence="4">
    <location>
        <begin position="133"/>
        <end position="154"/>
    </location>
</feature>
<evidence type="ECO:0000256" key="4">
    <source>
        <dbReference type="SAM" id="Phobius"/>
    </source>
</evidence>
<evidence type="ECO:0000256" key="3">
    <source>
        <dbReference type="SAM" id="MobiDB-lite"/>
    </source>
</evidence>
<dbReference type="EMBL" id="QLAG01000006">
    <property type="protein sequence ID" value="TLX64229.1"/>
    <property type="molecule type" value="Genomic_DNA"/>
</dbReference>
<comment type="caution">
    <text evidence="6">The sequence shown here is derived from an EMBL/GenBank/DDBJ whole genome shotgun (WGS) entry which is preliminary data.</text>
</comment>
<feature type="region of interest" description="Disordered" evidence="3">
    <location>
        <begin position="68"/>
        <end position="100"/>
    </location>
</feature>
<reference evidence="6 7" key="1">
    <citation type="journal article" date="2017" name="Eur. J. Clin. Microbiol. Infect. Dis.">
        <title>Uncommonly isolated clinical Pseudomonas: identification and phylogenetic assignation.</title>
        <authorList>
            <person name="Mulet M."/>
            <person name="Gomila M."/>
            <person name="Ramirez A."/>
            <person name="Cardew S."/>
            <person name="Moore E.R."/>
            <person name="Lalucat J."/>
            <person name="Garcia-Valdes E."/>
        </authorList>
    </citation>
    <scope>NUCLEOTIDE SEQUENCE [LARGE SCALE GENOMIC DNA]</scope>
    <source>
        <strain evidence="6 7">SD129</strain>
    </source>
</reference>
<feature type="transmembrane region" description="Helical" evidence="4">
    <location>
        <begin position="108"/>
        <end position="127"/>
    </location>
</feature>
<evidence type="ECO:0000313" key="7">
    <source>
        <dbReference type="Proteomes" id="UP000306753"/>
    </source>
</evidence>
<dbReference type="PANTHER" id="PTHR12962:SF1">
    <property type="entry name" value="COLD SHOCK DOMAIN-CONTAINING PROTEIN CG9705"/>
    <property type="match status" value="1"/>
</dbReference>
<keyword evidence="4" id="KW-0472">Membrane</keyword>
<keyword evidence="4" id="KW-1133">Transmembrane helix</keyword>
<dbReference type="InterPro" id="IPR010718">
    <property type="entry name" value="DUF1294"/>
</dbReference>
<dbReference type="GO" id="GO:0043488">
    <property type="term" value="P:regulation of mRNA stability"/>
    <property type="evidence" value="ECO:0007669"/>
    <property type="project" value="TreeGrafter"/>
</dbReference>
<evidence type="ECO:0000256" key="2">
    <source>
        <dbReference type="RuleBase" id="RU000408"/>
    </source>
</evidence>